<keyword evidence="2" id="KW-1185">Reference proteome</keyword>
<accession>E0UFP3</accession>
<dbReference type="AlphaFoldDB" id="E0UFP3"/>
<organism evidence="1 2">
    <name type="scientific">Gloeothece verrucosa (strain PCC 7822)</name>
    <name type="common">Cyanothece sp. (strain PCC 7822)</name>
    <dbReference type="NCBI Taxonomy" id="497965"/>
    <lineage>
        <taxon>Bacteria</taxon>
        <taxon>Bacillati</taxon>
        <taxon>Cyanobacteriota</taxon>
        <taxon>Cyanophyceae</taxon>
        <taxon>Oscillatoriophycideae</taxon>
        <taxon>Chroococcales</taxon>
        <taxon>Aphanothecaceae</taxon>
        <taxon>Gloeothece</taxon>
        <taxon>Gloeothece verrucosa</taxon>
    </lineage>
</organism>
<evidence type="ECO:0000313" key="2">
    <source>
        <dbReference type="Proteomes" id="UP000008206"/>
    </source>
</evidence>
<dbReference type="RefSeq" id="WP_013321261.1">
    <property type="nucleotide sequence ID" value="NC_014501.1"/>
</dbReference>
<protein>
    <submittedName>
        <fullName evidence="1">Uncharacterized protein</fullName>
    </submittedName>
</protein>
<dbReference type="KEGG" id="cyj:Cyan7822_1147"/>
<dbReference type="Proteomes" id="UP000008206">
    <property type="component" value="Chromosome"/>
</dbReference>
<reference evidence="2" key="1">
    <citation type="journal article" date="2011" name="MBio">
        <title>Novel metabolic attributes of the genus Cyanothece, comprising a group of unicellular nitrogen-fixing Cyanobacteria.</title>
        <authorList>
            <person name="Bandyopadhyay A."/>
            <person name="Elvitigala T."/>
            <person name="Welsh E."/>
            <person name="Stockel J."/>
            <person name="Liberton M."/>
            <person name="Min H."/>
            <person name="Sherman L.A."/>
            <person name="Pakrasi H.B."/>
        </authorList>
    </citation>
    <scope>NUCLEOTIDE SEQUENCE [LARGE SCALE GENOMIC DNA]</scope>
    <source>
        <strain evidence="2">PCC 7822</strain>
    </source>
</reference>
<sequence length="119" mass="13360">MTKQDILEALKQMSNLERLEIIEFTSQLMQEEEINKKSENLEVAQGVTAKLKSNSAQAKALKRIAHKIGGECEFLTADDEWIVVDEVGQEIDLDALKEKFKQRGYKSKISATQTSTSGN</sequence>
<gene>
    <name evidence="1" type="ordered locus">Cyan7822_1147</name>
</gene>
<name>E0UFP3_GLOV7</name>
<dbReference type="STRING" id="497965.Cyan7822_1147"/>
<dbReference type="HOGENOM" id="CLU_2057496_0_0_3"/>
<dbReference type="EMBL" id="CP002198">
    <property type="protein sequence ID" value="ADN13154.1"/>
    <property type="molecule type" value="Genomic_DNA"/>
</dbReference>
<proteinExistence type="predicted"/>
<evidence type="ECO:0000313" key="1">
    <source>
        <dbReference type="EMBL" id="ADN13154.1"/>
    </source>
</evidence>